<dbReference type="InterPro" id="IPR001638">
    <property type="entry name" value="Solute-binding_3/MltF_N"/>
</dbReference>
<dbReference type="RefSeq" id="WP_126413717.1">
    <property type="nucleotide sequence ID" value="NZ_JASPER010000013.1"/>
</dbReference>
<dbReference type="AlphaFoldDB" id="A0A3S4Z142"/>
<evidence type="ECO:0000313" key="9">
    <source>
        <dbReference type="Proteomes" id="UP000268658"/>
    </source>
</evidence>
<dbReference type="PROSITE" id="PS51257">
    <property type="entry name" value="PROKAR_LIPOPROTEIN"/>
    <property type="match status" value="1"/>
</dbReference>
<dbReference type="SUPFAM" id="SSF53850">
    <property type="entry name" value="Periplasmic binding protein-like II"/>
    <property type="match status" value="1"/>
</dbReference>
<dbReference type="GO" id="GO:0005576">
    <property type="term" value="C:extracellular region"/>
    <property type="evidence" value="ECO:0007669"/>
    <property type="project" value="TreeGrafter"/>
</dbReference>
<evidence type="ECO:0000256" key="5">
    <source>
        <dbReference type="SAM" id="SignalP"/>
    </source>
</evidence>
<dbReference type="GO" id="GO:0030288">
    <property type="term" value="C:outer membrane-bounded periplasmic space"/>
    <property type="evidence" value="ECO:0007669"/>
    <property type="project" value="TreeGrafter"/>
</dbReference>
<dbReference type="PANTHER" id="PTHR30085">
    <property type="entry name" value="AMINO ACID ABC TRANSPORTER PERMEASE"/>
    <property type="match status" value="1"/>
</dbReference>
<keyword evidence="2" id="KW-0813">Transport</keyword>
<feature type="domain" description="Ionotropic glutamate receptor C-terminal" evidence="7">
    <location>
        <begin position="74"/>
        <end position="297"/>
    </location>
</feature>
<name>A0A3S4Z142_ACTVI</name>
<feature type="compositionally biased region" description="Low complexity" evidence="4">
    <location>
        <begin position="333"/>
        <end position="342"/>
    </location>
</feature>
<proteinExistence type="inferred from homology"/>
<dbReference type="OrthoDB" id="8454826at2"/>
<dbReference type="InterPro" id="IPR006311">
    <property type="entry name" value="TAT_signal"/>
</dbReference>
<accession>A0A3S4Z142</accession>
<dbReference type="GO" id="GO:0015276">
    <property type="term" value="F:ligand-gated monoatomic ion channel activity"/>
    <property type="evidence" value="ECO:0007669"/>
    <property type="project" value="InterPro"/>
</dbReference>
<feature type="signal peptide" evidence="5">
    <location>
        <begin position="1"/>
        <end position="26"/>
    </location>
</feature>
<reference evidence="8 9" key="1">
    <citation type="submission" date="2018-12" db="EMBL/GenBank/DDBJ databases">
        <authorList>
            <consortium name="Pathogen Informatics"/>
        </authorList>
    </citation>
    <scope>NUCLEOTIDE SEQUENCE [LARGE SCALE GENOMIC DNA]</scope>
    <source>
        <strain evidence="8 9">NCTC10951</strain>
    </source>
</reference>
<evidence type="ECO:0000256" key="4">
    <source>
        <dbReference type="SAM" id="MobiDB-lite"/>
    </source>
</evidence>
<evidence type="ECO:0000313" key="8">
    <source>
        <dbReference type="EMBL" id="VEI15185.1"/>
    </source>
</evidence>
<comment type="similarity">
    <text evidence="1">Belongs to the bacterial solute-binding protein 3 family.</text>
</comment>
<dbReference type="Pfam" id="PF00497">
    <property type="entry name" value="SBP_bac_3"/>
    <property type="match status" value="1"/>
</dbReference>
<dbReference type="Proteomes" id="UP000268658">
    <property type="component" value="Chromosome"/>
</dbReference>
<dbReference type="GO" id="GO:0016020">
    <property type="term" value="C:membrane"/>
    <property type="evidence" value="ECO:0007669"/>
    <property type="project" value="InterPro"/>
</dbReference>
<feature type="region of interest" description="Disordered" evidence="4">
    <location>
        <begin position="298"/>
        <end position="351"/>
    </location>
</feature>
<dbReference type="SMART" id="SM00079">
    <property type="entry name" value="PBPe"/>
    <property type="match status" value="1"/>
</dbReference>
<dbReference type="PROSITE" id="PS51318">
    <property type="entry name" value="TAT"/>
    <property type="match status" value="1"/>
</dbReference>
<dbReference type="EMBL" id="LR134477">
    <property type="protein sequence ID" value="VEI15185.1"/>
    <property type="molecule type" value="Genomic_DNA"/>
</dbReference>
<protein>
    <submittedName>
        <fullName evidence="8">PEB1</fullName>
    </submittedName>
</protein>
<evidence type="ECO:0000256" key="2">
    <source>
        <dbReference type="ARBA" id="ARBA00022448"/>
    </source>
</evidence>
<sequence length="351" mass="35841">MTTLSRRSLLATTGAVSLAGVLAACADTGADGKAVASASASDAEYDKVINSGPVATDDVVAASTWASAVKKAGKLVTGGTKTSEVFSWEDSRTKKVSGFDAAIAQALARYIIGGDDARSLLEIQQVTSDTRETVLVNGTVNAVVATYTITPERAEKIDFAGPYYASSQAILVKADNKDITGVDSLTGDVAVQSNSSSASALKKYAPNATAKPFDTQAKCVAAVESGQVKAYVVDQSLLKSEVLSNDKVKIVGDTFAEDPYGIGLPKDSGAQAFVNTFLQTIESDGTWKRIWDATIGKSLGGDAPQPPAIGSVPGSSAAGADAAGSGEQTSAPEAGSEQAPEQGAEEAQQES</sequence>
<keyword evidence="3 5" id="KW-0732">Signal</keyword>
<dbReference type="KEGG" id="avc:NCTC10951_01031"/>
<evidence type="ECO:0000256" key="1">
    <source>
        <dbReference type="ARBA" id="ARBA00010333"/>
    </source>
</evidence>
<evidence type="ECO:0000259" key="6">
    <source>
        <dbReference type="SMART" id="SM00062"/>
    </source>
</evidence>
<dbReference type="InterPro" id="IPR051455">
    <property type="entry name" value="Bact_solute-bind_prot3"/>
</dbReference>
<dbReference type="GO" id="GO:0006865">
    <property type="term" value="P:amino acid transport"/>
    <property type="evidence" value="ECO:0007669"/>
    <property type="project" value="TreeGrafter"/>
</dbReference>
<dbReference type="Gene3D" id="3.40.190.10">
    <property type="entry name" value="Periplasmic binding protein-like II"/>
    <property type="match status" value="2"/>
</dbReference>
<dbReference type="SMART" id="SM00062">
    <property type="entry name" value="PBPb"/>
    <property type="match status" value="1"/>
</dbReference>
<organism evidence="8 9">
    <name type="scientific">Actinomyces viscosus</name>
    <dbReference type="NCBI Taxonomy" id="1656"/>
    <lineage>
        <taxon>Bacteria</taxon>
        <taxon>Bacillati</taxon>
        <taxon>Actinomycetota</taxon>
        <taxon>Actinomycetes</taxon>
        <taxon>Actinomycetales</taxon>
        <taxon>Actinomycetaceae</taxon>
        <taxon>Actinomyces</taxon>
    </lineage>
</organism>
<feature type="domain" description="Solute-binding protein family 3/N-terminal" evidence="6">
    <location>
        <begin position="74"/>
        <end position="298"/>
    </location>
</feature>
<evidence type="ECO:0000259" key="7">
    <source>
        <dbReference type="SMART" id="SM00079"/>
    </source>
</evidence>
<dbReference type="CDD" id="cd13690">
    <property type="entry name" value="PBP2_GluB"/>
    <property type="match status" value="1"/>
</dbReference>
<dbReference type="PANTHER" id="PTHR30085:SF6">
    <property type="entry name" value="ABC TRANSPORTER GLUTAMINE-BINDING PROTEIN GLNH"/>
    <property type="match status" value="1"/>
</dbReference>
<gene>
    <name evidence="8" type="primary">peb1A</name>
    <name evidence="8" type="ORF">NCTC10951_01031</name>
</gene>
<evidence type="ECO:0000256" key="3">
    <source>
        <dbReference type="ARBA" id="ARBA00022729"/>
    </source>
</evidence>
<dbReference type="InterPro" id="IPR001320">
    <property type="entry name" value="Iontro_rcpt_C"/>
</dbReference>
<feature type="compositionally biased region" description="Low complexity" evidence="4">
    <location>
        <begin position="308"/>
        <end position="326"/>
    </location>
</feature>
<feature type="chain" id="PRO_5043602001" evidence="5">
    <location>
        <begin position="27"/>
        <end position="351"/>
    </location>
</feature>